<feature type="region of interest" description="Disordered" evidence="1">
    <location>
        <begin position="1"/>
        <end position="21"/>
    </location>
</feature>
<gene>
    <name evidence="2" type="ORF">BD289DRAFT_454336</name>
</gene>
<dbReference type="AlphaFoldDB" id="A0A2T3A412"/>
<dbReference type="Proteomes" id="UP000241462">
    <property type="component" value="Unassembled WGS sequence"/>
</dbReference>
<feature type="region of interest" description="Disordered" evidence="1">
    <location>
        <begin position="86"/>
        <end position="109"/>
    </location>
</feature>
<reference evidence="2 3" key="1">
    <citation type="journal article" date="2018" name="Mycol. Prog.">
        <title>Coniella lustricola, a new species from submerged detritus.</title>
        <authorList>
            <person name="Raudabaugh D.B."/>
            <person name="Iturriaga T."/>
            <person name="Carver A."/>
            <person name="Mondo S."/>
            <person name="Pangilinan J."/>
            <person name="Lipzen A."/>
            <person name="He G."/>
            <person name="Amirebrahimi M."/>
            <person name="Grigoriev I.V."/>
            <person name="Miller A.N."/>
        </authorList>
    </citation>
    <scope>NUCLEOTIDE SEQUENCE [LARGE SCALE GENOMIC DNA]</scope>
    <source>
        <strain evidence="2 3">B22-T-1</strain>
    </source>
</reference>
<feature type="compositionally biased region" description="Gly residues" evidence="1">
    <location>
        <begin position="341"/>
        <end position="351"/>
    </location>
</feature>
<proteinExistence type="predicted"/>
<evidence type="ECO:0000313" key="3">
    <source>
        <dbReference type="Proteomes" id="UP000241462"/>
    </source>
</evidence>
<sequence>MSLNSAPTPEELLQQQRGATRQQIIRDHPHLGPILFPDYDPTTYRPTPGQNLGSNDVLNTAMTELMAGHYSELGAMAVATNATATGDTLQGGGGSDGNRSRDLLGNRVSPLPTPIRMAIHKGANKEEVRELYEILAKQAQAQAAEAHKAQQSLAQAQHGGHGGGHGTLPSFPILDEETLARAVPARNDPPLPPPHDPSAFPAGIHSGQTHYMGMRLVAVDQPKRNKAKRQAAANHDHHLLPRRMVVQGPSAWEQRQVQRLAMLGYNAFQPGGCSGYGAGRGSSKTLKISGVAADGEVTVTKGGDMETRKRKIEEAVVDEYTRTMVCDPAKGLQLHKHYFVGGAGPGPGPGADGQASKKQKKKED</sequence>
<evidence type="ECO:0000313" key="2">
    <source>
        <dbReference type="EMBL" id="PSR82372.1"/>
    </source>
</evidence>
<feature type="region of interest" description="Disordered" evidence="1">
    <location>
        <begin position="340"/>
        <end position="364"/>
    </location>
</feature>
<evidence type="ECO:0000256" key="1">
    <source>
        <dbReference type="SAM" id="MobiDB-lite"/>
    </source>
</evidence>
<name>A0A2T3A412_9PEZI</name>
<organism evidence="2 3">
    <name type="scientific">Coniella lustricola</name>
    <dbReference type="NCBI Taxonomy" id="2025994"/>
    <lineage>
        <taxon>Eukaryota</taxon>
        <taxon>Fungi</taxon>
        <taxon>Dikarya</taxon>
        <taxon>Ascomycota</taxon>
        <taxon>Pezizomycotina</taxon>
        <taxon>Sordariomycetes</taxon>
        <taxon>Sordariomycetidae</taxon>
        <taxon>Diaporthales</taxon>
        <taxon>Schizoparmaceae</taxon>
        <taxon>Coniella</taxon>
    </lineage>
</organism>
<protein>
    <submittedName>
        <fullName evidence="2">Uncharacterized protein</fullName>
    </submittedName>
</protein>
<accession>A0A2T3A412</accession>
<feature type="region of interest" description="Disordered" evidence="1">
    <location>
        <begin position="146"/>
        <end position="171"/>
    </location>
</feature>
<dbReference type="EMBL" id="KZ678479">
    <property type="protein sequence ID" value="PSR82372.1"/>
    <property type="molecule type" value="Genomic_DNA"/>
</dbReference>
<dbReference type="InParanoid" id="A0A2T3A412"/>
<keyword evidence="3" id="KW-1185">Reference proteome</keyword>